<evidence type="ECO:0000313" key="3">
    <source>
        <dbReference type="EMBL" id="MDY5139732.1"/>
    </source>
</evidence>
<dbReference type="EMBL" id="JAWNFV010000001">
    <property type="protein sequence ID" value="MDY5139732.1"/>
    <property type="molecule type" value="Genomic_DNA"/>
</dbReference>
<gene>
    <name evidence="3" type="ORF">R6G74_00165</name>
    <name evidence="4" type="ORF">R6P33_00825</name>
</gene>
<evidence type="ECO:0000259" key="2">
    <source>
        <dbReference type="PROSITE" id="PS50975"/>
    </source>
</evidence>
<evidence type="ECO:0000313" key="6">
    <source>
        <dbReference type="Proteomes" id="UP001288320"/>
    </source>
</evidence>
<dbReference type="GO" id="GO:0046872">
    <property type="term" value="F:metal ion binding"/>
    <property type="evidence" value="ECO:0007669"/>
    <property type="project" value="InterPro"/>
</dbReference>
<dbReference type="PROSITE" id="PS50975">
    <property type="entry name" value="ATP_GRASP"/>
    <property type="match status" value="1"/>
</dbReference>
<accession>A0AAW9HJV9</accession>
<organism evidence="3 6">
    <name type="scientific">Actinotignum timonense</name>
    <dbReference type="NCBI Taxonomy" id="1870995"/>
    <lineage>
        <taxon>Bacteria</taxon>
        <taxon>Bacillati</taxon>
        <taxon>Actinomycetota</taxon>
        <taxon>Actinomycetes</taxon>
        <taxon>Actinomycetales</taxon>
        <taxon>Actinomycetaceae</taxon>
        <taxon>Actinotignum</taxon>
    </lineage>
</organism>
<evidence type="ECO:0000313" key="5">
    <source>
        <dbReference type="Proteomes" id="UP001284901"/>
    </source>
</evidence>
<dbReference type="Proteomes" id="UP001288320">
    <property type="component" value="Unassembled WGS sequence"/>
</dbReference>
<evidence type="ECO:0000313" key="4">
    <source>
        <dbReference type="EMBL" id="MDY5145564.1"/>
    </source>
</evidence>
<reference evidence="3 5" key="1">
    <citation type="submission" date="2023-10" db="EMBL/GenBank/DDBJ databases">
        <title>Whole Genome based description of the genera Actinobaculum and Actinotignum reveals a complex phylogenetic relationship within the species included in the genus Actinotignum.</title>
        <authorList>
            <person name="Jensen C.S."/>
            <person name="Dargis R."/>
            <person name="Kemp M."/>
            <person name="Christensen J.J."/>
        </authorList>
    </citation>
    <scope>NUCLEOTIDE SEQUENCE</scope>
    <source>
        <strain evidence="4 5">SLA_B089</strain>
        <strain evidence="3">SLA_B245</strain>
    </source>
</reference>
<evidence type="ECO:0000256" key="1">
    <source>
        <dbReference type="PROSITE-ProRule" id="PRU00409"/>
    </source>
</evidence>
<protein>
    <submittedName>
        <fullName evidence="3">ATP-grasp domain-containing protein</fullName>
    </submittedName>
</protein>
<name>A0AAW9HJV9_9ACTO</name>
<dbReference type="RefSeq" id="WP_087070928.1">
    <property type="nucleotide sequence ID" value="NZ_CAUPFC010000001.1"/>
</dbReference>
<dbReference type="GeneID" id="92813994"/>
<dbReference type="AlphaFoldDB" id="A0AAW9HJV9"/>
<keyword evidence="5" id="KW-1185">Reference proteome</keyword>
<sequence length="410" mass="45732">MDALPVIFGNEVEAYSFARLFHETYGVTSLVVAEYPRGHINNSSILSVRYCERHIMEDEEKFVALLNSLAAEFADRRLICLVNVDEGVDVIVRNRDRLASNWFFPFAAPDVVDLANSKEAMAQVYEKVGEAAPRRAVVHLSQPETWDAALATLPFPIVVKPARADNPTSLYATGLKKVEVFDDAAPARAKFATLAGRQVDIDLIAQELIPGDDTTQWVVNGYIDSRGHLSAIGSGRVLLGLHEPSLIGNAGIILTDPEGFLTDRAERIVREVGLRGFFSMDVKIDPRTGRAYWLDLNPRAGRGHYYLKVGGVNLARALVADMAGETAPLQRVNRAGIFAIIPAWLAGRHYLRDPQLAEQVRRVRRHGPVINPIAYSKDRHPKRTLFRMLSDIRAVQKMRRFYPHPTESGF</sequence>
<dbReference type="GO" id="GO:0005524">
    <property type="term" value="F:ATP binding"/>
    <property type="evidence" value="ECO:0007669"/>
    <property type="project" value="UniProtKB-UniRule"/>
</dbReference>
<feature type="domain" description="ATP-grasp" evidence="2">
    <location>
        <begin position="122"/>
        <end position="323"/>
    </location>
</feature>
<proteinExistence type="predicted"/>
<keyword evidence="1" id="KW-0067">ATP-binding</keyword>
<dbReference type="EMBL" id="JAWNFY010000002">
    <property type="protein sequence ID" value="MDY5145564.1"/>
    <property type="molecule type" value="Genomic_DNA"/>
</dbReference>
<dbReference type="InterPro" id="IPR011761">
    <property type="entry name" value="ATP-grasp"/>
</dbReference>
<comment type="caution">
    <text evidence="3">The sequence shown here is derived from an EMBL/GenBank/DDBJ whole genome shotgun (WGS) entry which is preliminary data.</text>
</comment>
<dbReference type="SUPFAM" id="SSF56059">
    <property type="entry name" value="Glutathione synthetase ATP-binding domain-like"/>
    <property type="match status" value="1"/>
</dbReference>
<dbReference type="Gene3D" id="3.30.470.20">
    <property type="entry name" value="ATP-grasp fold, B domain"/>
    <property type="match status" value="1"/>
</dbReference>
<dbReference type="Proteomes" id="UP001284901">
    <property type="component" value="Unassembled WGS sequence"/>
</dbReference>
<keyword evidence="1" id="KW-0547">Nucleotide-binding</keyword>